<evidence type="ECO:0000313" key="5">
    <source>
        <dbReference type="Proteomes" id="UP000277094"/>
    </source>
</evidence>
<dbReference type="Pfam" id="PF13399">
    <property type="entry name" value="LytR_C"/>
    <property type="match status" value="1"/>
</dbReference>
<feature type="transmembrane region" description="Helical" evidence="2">
    <location>
        <begin position="20"/>
        <end position="41"/>
    </location>
</feature>
<dbReference type="EMBL" id="RJSG01000003">
    <property type="protein sequence ID" value="RNL77437.1"/>
    <property type="molecule type" value="Genomic_DNA"/>
</dbReference>
<proteinExistence type="predicted"/>
<dbReference type="InterPro" id="IPR027381">
    <property type="entry name" value="LytR/CpsA/Psr_C"/>
</dbReference>
<dbReference type="OrthoDB" id="4350621at2"/>
<reference evidence="4 5" key="1">
    <citation type="submission" date="2018-11" db="EMBL/GenBank/DDBJ databases">
        <authorList>
            <person name="Li F."/>
        </authorList>
    </citation>
    <scope>NUCLEOTIDE SEQUENCE [LARGE SCALE GENOMIC DNA]</scope>
    <source>
        <strain evidence="4 5">KIS18-7</strain>
    </source>
</reference>
<gene>
    <name evidence="4" type="ORF">EFL95_15495</name>
</gene>
<dbReference type="AlphaFoldDB" id="A0A3N0DP64"/>
<feature type="compositionally biased region" description="Low complexity" evidence="1">
    <location>
        <begin position="70"/>
        <end position="88"/>
    </location>
</feature>
<comment type="caution">
    <text evidence="4">The sequence shown here is derived from an EMBL/GenBank/DDBJ whole genome shotgun (WGS) entry which is preliminary data.</text>
</comment>
<feature type="region of interest" description="Disordered" evidence="1">
    <location>
        <begin position="46"/>
        <end position="93"/>
    </location>
</feature>
<evidence type="ECO:0000313" key="4">
    <source>
        <dbReference type="EMBL" id="RNL77437.1"/>
    </source>
</evidence>
<dbReference type="Proteomes" id="UP000277094">
    <property type="component" value="Unassembled WGS sequence"/>
</dbReference>
<protein>
    <submittedName>
        <fullName evidence="4">LytR family transcriptional regulator</fullName>
    </submittedName>
</protein>
<dbReference type="Gene3D" id="3.30.70.2390">
    <property type="match status" value="1"/>
</dbReference>
<accession>A0A3N0DP64</accession>
<keyword evidence="2" id="KW-0812">Transmembrane</keyword>
<sequence length="188" mass="19778">MGFGPRYARRRVRGEGGVVLPNRLMVFSISAVALAGLVFVATQGNDDSDKAAPAASHSQQQPTIGPRDNTAPTITTAPPSPTATATKTPKPPPVIDKAKTNVVIFNNSNVKGLAGRTATKAQTLTWNVVATDNWYGTVDATTVYYGKGLKYAAQSLAEDLGIARVKPAVAPMQADRLTVILTADYKPA</sequence>
<keyword evidence="2" id="KW-0472">Membrane</keyword>
<keyword evidence="5" id="KW-1185">Reference proteome</keyword>
<organism evidence="4 5">
    <name type="scientific">Nocardioides marmorisolisilvae</name>
    <dbReference type="NCBI Taxonomy" id="1542737"/>
    <lineage>
        <taxon>Bacteria</taxon>
        <taxon>Bacillati</taxon>
        <taxon>Actinomycetota</taxon>
        <taxon>Actinomycetes</taxon>
        <taxon>Propionibacteriales</taxon>
        <taxon>Nocardioidaceae</taxon>
        <taxon>Nocardioides</taxon>
    </lineage>
</organism>
<evidence type="ECO:0000256" key="2">
    <source>
        <dbReference type="SAM" id="Phobius"/>
    </source>
</evidence>
<feature type="domain" description="LytR/CpsA/Psr regulator C-terminal" evidence="3">
    <location>
        <begin position="100"/>
        <end position="185"/>
    </location>
</feature>
<keyword evidence="2" id="KW-1133">Transmembrane helix</keyword>
<name>A0A3N0DP64_9ACTN</name>
<evidence type="ECO:0000256" key="1">
    <source>
        <dbReference type="SAM" id="MobiDB-lite"/>
    </source>
</evidence>
<evidence type="ECO:0000259" key="3">
    <source>
        <dbReference type="Pfam" id="PF13399"/>
    </source>
</evidence>
<feature type="compositionally biased region" description="Low complexity" evidence="1">
    <location>
        <begin position="51"/>
        <end position="62"/>
    </location>
</feature>